<evidence type="ECO:0000313" key="1">
    <source>
        <dbReference type="EMBL" id="SHK89263.1"/>
    </source>
</evidence>
<organism evidence="1 2">
    <name type="scientific">Anaerocolumna jejuensis DSM 15929</name>
    <dbReference type="NCBI Taxonomy" id="1121322"/>
    <lineage>
        <taxon>Bacteria</taxon>
        <taxon>Bacillati</taxon>
        <taxon>Bacillota</taxon>
        <taxon>Clostridia</taxon>
        <taxon>Lachnospirales</taxon>
        <taxon>Lachnospiraceae</taxon>
        <taxon>Anaerocolumna</taxon>
    </lineage>
</organism>
<dbReference type="Proteomes" id="UP000184386">
    <property type="component" value="Unassembled WGS sequence"/>
</dbReference>
<accession>A0A1M6W695</accession>
<sequence length="58" mass="6263">MLKNLKAIMVSARLITDVLSAAESAGAIICYDSARMRGGRINAYAKADEGSTIRNSMW</sequence>
<reference evidence="1 2" key="1">
    <citation type="submission" date="2016-11" db="EMBL/GenBank/DDBJ databases">
        <authorList>
            <person name="Jaros S."/>
            <person name="Januszkiewicz K."/>
            <person name="Wedrychowicz H."/>
        </authorList>
    </citation>
    <scope>NUCLEOTIDE SEQUENCE [LARGE SCALE GENOMIC DNA]</scope>
    <source>
        <strain evidence="1 2">DSM 15929</strain>
    </source>
</reference>
<gene>
    <name evidence="1" type="ORF">SAMN02745136_03600</name>
</gene>
<protein>
    <submittedName>
        <fullName evidence="1">Uncharacterized protein</fullName>
    </submittedName>
</protein>
<name>A0A1M6W695_9FIRM</name>
<keyword evidence="2" id="KW-1185">Reference proteome</keyword>
<evidence type="ECO:0000313" key="2">
    <source>
        <dbReference type="Proteomes" id="UP000184386"/>
    </source>
</evidence>
<proteinExistence type="predicted"/>
<dbReference type="AlphaFoldDB" id="A0A1M6W695"/>
<dbReference type="RefSeq" id="WP_170866685.1">
    <property type="nucleotide sequence ID" value="NZ_FRAC01000019.1"/>
</dbReference>
<dbReference type="EMBL" id="FRAC01000019">
    <property type="protein sequence ID" value="SHK89263.1"/>
    <property type="molecule type" value="Genomic_DNA"/>
</dbReference>